<organism evidence="2 3">
    <name type="scientific">Cylindrobasidium torrendii FP15055 ss-10</name>
    <dbReference type="NCBI Taxonomy" id="1314674"/>
    <lineage>
        <taxon>Eukaryota</taxon>
        <taxon>Fungi</taxon>
        <taxon>Dikarya</taxon>
        <taxon>Basidiomycota</taxon>
        <taxon>Agaricomycotina</taxon>
        <taxon>Agaricomycetes</taxon>
        <taxon>Agaricomycetidae</taxon>
        <taxon>Agaricales</taxon>
        <taxon>Marasmiineae</taxon>
        <taxon>Physalacriaceae</taxon>
        <taxon>Cylindrobasidium</taxon>
    </lineage>
</organism>
<name>A0A0D7AZE3_9AGAR</name>
<dbReference type="Proteomes" id="UP000054007">
    <property type="component" value="Unassembled WGS sequence"/>
</dbReference>
<keyword evidence="3" id="KW-1185">Reference proteome</keyword>
<dbReference type="AlphaFoldDB" id="A0A0D7AZE3"/>
<feature type="compositionally biased region" description="Polar residues" evidence="1">
    <location>
        <begin position="38"/>
        <end position="53"/>
    </location>
</feature>
<protein>
    <submittedName>
        <fullName evidence="2">Uncharacterized protein</fullName>
    </submittedName>
</protein>
<sequence length="53" mass="5822">MGGRLSVYAIACARTRSPRTRRTETEYAFEGPPPPPSRNNKSAVADISSQKQN</sequence>
<feature type="region of interest" description="Disordered" evidence="1">
    <location>
        <begin position="16"/>
        <end position="53"/>
    </location>
</feature>
<evidence type="ECO:0000313" key="3">
    <source>
        <dbReference type="Proteomes" id="UP000054007"/>
    </source>
</evidence>
<evidence type="ECO:0000313" key="2">
    <source>
        <dbReference type="EMBL" id="KIY62661.1"/>
    </source>
</evidence>
<evidence type="ECO:0000256" key="1">
    <source>
        <dbReference type="SAM" id="MobiDB-lite"/>
    </source>
</evidence>
<reference evidence="2 3" key="1">
    <citation type="journal article" date="2015" name="Fungal Genet. Biol.">
        <title>Evolution of novel wood decay mechanisms in Agaricales revealed by the genome sequences of Fistulina hepatica and Cylindrobasidium torrendii.</title>
        <authorList>
            <person name="Floudas D."/>
            <person name="Held B.W."/>
            <person name="Riley R."/>
            <person name="Nagy L.G."/>
            <person name="Koehler G."/>
            <person name="Ransdell A.S."/>
            <person name="Younus H."/>
            <person name="Chow J."/>
            <person name="Chiniquy J."/>
            <person name="Lipzen A."/>
            <person name="Tritt A."/>
            <person name="Sun H."/>
            <person name="Haridas S."/>
            <person name="LaButti K."/>
            <person name="Ohm R.A."/>
            <person name="Kues U."/>
            <person name="Blanchette R.A."/>
            <person name="Grigoriev I.V."/>
            <person name="Minto R.E."/>
            <person name="Hibbett D.S."/>
        </authorList>
    </citation>
    <scope>NUCLEOTIDE SEQUENCE [LARGE SCALE GENOMIC DNA]</scope>
    <source>
        <strain evidence="2 3">FP15055 ss-10</strain>
    </source>
</reference>
<proteinExistence type="predicted"/>
<dbReference type="EMBL" id="KN880760">
    <property type="protein sequence ID" value="KIY62661.1"/>
    <property type="molecule type" value="Genomic_DNA"/>
</dbReference>
<gene>
    <name evidence="2" type="ORF">CYLTODRAFT_426747</name>
</gene>
<accession>A0A0D7AZE3</accession>